<dbReference type="SMART" id="SM00267">
    <property type="entry name" value="GGDEF"/>
    <property type="match status" value="1"/>
</dbReference>
<organism evidence="3 4">
    <name type="scientific">Clostridium kluyveri</name>
    <dbReference type="NCBI Taxonomy" id="1534"/>
    <lineage>
        <taxon>Bacteria</taxon>
        <taxon>Bacillati</taxon>
        <taxon>Bacillota</taxon>
        <taxon>Clostridia</taxon>
        <taxon>Eubacteriales</taxon>
        <taxon>Clostridiaceae</taxon>
        <taxon>Clostridium</taxon>
    </lineage>
</organism>
<evidence type="ECO:0000259" key="2">
    <source>
        <dbReference type="PROSITE" id="PS50887"/>
    </source>
</evidence>
<feature type="transmembrane region" description="Helical" evidence="1">
    <location>
        <begin position="178"/>
        <end position="195"/>
    </location>
</feature>
<dbReference type="Gene3D" id="3.30.70.270">
    <property type="match status" value="1"/>
</dbReference>
<dbReference type="Pfam" id="PF00990">
    <property type="entry name" value="GGDEF"/>
    <property type="match status" value="1"/>
</dbReference>
<dbReference type="CDD" id="cd01949">
    <property type="entry name" value="GGDEF"/>
    <property type="match status" value="1"/>
</dbReference>
<dbReference type="EMBL" id="CP018335">
    <property type="protein sequence ID" value="APM41290.1"/>
    <property type="molecule type" value="Genomic_DNA"/>
</dbReference>
<dbReference type="SUPFAM" id="SSF55785">
    <property type="entry name" value="PYP-like sensor domain (PAS domain)"/>
    <property type="match status" value="1"/>
</dbReference>
<dbReference type="GO" id="GO:0005886">
    <property type="term" value="C:plasma membrane"/>
    <property type="evidence" value="ECO:0007669"/>
    <property type="project" value="TreeGrafter"/>
</dbReference>
<feature type="transmembrane region" description="Helical" evidence="1">
    <location>
        <begin position="64"/>
        <end position="84"/>
    </location>
</feature>
<feature type="transmembrane region" description="Helical" evidence="1">
    <location>
        <begin position="6"/>
        <end position="26"/>
    </location>
</feature>
<dbReference type="AlphaFoldDB" id="A0A1L5FEN4"/>
<dbReference type="InterPro" id="IPR050469">
    <property type="entry name" value="Diguanylate_Cyclase"/>
</dbReference>
<keyword evidence="1" id="KW-0472">Membrane</keyword>
<gene>
    <name evidence="3" type="ORF">BS101_13620</name>
</gene>
<dbReference type="InterPro" id="IPR000160">
    <property type="entry name" value="GGDEF_dom"/>
</dbReference>
<dbReference type="OrthoDB" id="9781069at2"/>
<dbReference type="PANTHER" id="PTHR45138:SF9">
    <property type="entry name" value="DIGUANYLATE CYCLASE DGCM-RELATED"/>
    <property type="match status" value="1"/>
</dbReference>
<dbReference type="PANTHER" id="PTHR45138">
    <property type="entry name" value="REGULATORY COMPONENTS OF SENSORY TRANSDUCTION SYSTEM"/>
    <property type="match status" value="1"/>
</dbReference>
<dbReference type="SUPFAM" id="SSF55073">
    <property type="entry name" value="Nucleotide cyclase"/>
    <property type="match status" value="1"/>
</dbReference>
<dbReference type="PROSITE" id="PS50887">
    <property type="entry name" value="GGDEF"/>
    <property type="match status" value="1"/>
</dbReference>
<dbReference type="InterPro" id="IPR035965">
    <property type="entry name" value="PAS-like_dom_sf"/>
</dbReference>
<feature type="transmembrane region" description="Helical" evidence="1">
    <location>
        <begin position="96"/>
        <end position="115"/>
    </location>
</feature>
<accession>A0A1L5FEN4</accession>
<dbReference type="InterPro" id="IPR043128">
    <property type="entry name" value="Rev_trsase/Diguanyl_cyclase"/>
</dbReference>
<dbReference type="GO" id="GO:0052621">
    <property type="term" value="F:diguanylate cyclase activity"/>
    <property type="evidence" value="ECO:0007669"/>
    <property type="project" value="TreeGrafter"/>
</dbReference>
<evidence type="ECO:0000256" key="1">
    <source>
        <dbReference type="SAM" id="Phobius"/>
    </source>
</evidence>
<reference evidence="3 4" key="1">
    <citation type="submission" date="2016-12" db="EMBL/GenBank/DDBJ databases">
        <title>Complete genome sequence of Clostridium kluyveri JZZ isolated from the pit mud of a Chinese flavor liquor-making factory.</title>
        <authorList>
            <person name="Wang Y."/>
        </authorList>
    </citation>
    <scope>NUCLEOTIDE SEQUENCE [LARGE SCALE GENOMIC DNA]</scope>
    <source>
        <strain evidence="3 4">JZZ</strain>
    </source>
</reference>
<keyword evidence="1" id="KW-1133">Transmembrane helix</keyword>
<dbReference type="Pfam" id="PF16927">
    <property type="entry name" value="HisKA_7TM"/>
    <property type="match status" value="1"/>
</dbReference>
<dbReference type="GO" id="GO:0043709">
    <property type="term" value="P:cell adhesion involved in single-species biofilm formation"/>
    <property type="evidence" value="ECO:0007669"/>
    <property type="project" value="TreeGrafter"/>
</dbReference>
<dbReference type="Proteomes" id="UP000184604">
    <property type="component" value="Chromosome"/>
</dbReference>
<keyword evidence="1" id="KW-0812">Transmembrane</keyword>
<feature type="domain" description="GGDEF" evidence="2">
    <location>
        <begin position="375"/>
        <end position="507"/>
    </location>
</feature>
<feature type="transmembrane region" description="Helical" evidence="1">
    <location>
        <begin position="143"/>
        <end position="166"/>
    </location>
</feature>
<dbReference type="InterPro" id="IPR000014">
    <property type="entry name" value="PAS"/>
</dbReference>
<name>A0A1L5FEN4_CLOKL</name>
<feature type="transmembrane region" description="Helical" evidence="1">
    <location>
        <begin position="31"/>
        <end position="52"/>
    </location>
</feature>
<dbReference type="InterPro" id="IPR031621">
    <property type="entry name" value="HisKA_7TM"/>
</dbReference>
<evidence type="ECO:0000313" key="3">
    <source>
        <dbReference type="EMBL" id="APM41290.1"/>
    </source>
</evidence>
<dbReference type="Gene3D" id="3.30.450.20">
    <property type="entry name" value="PAS domain"/>
    <property type="match status" value="1"/>
</dbReference>
<evidence type="ECO:0000313" key="4">
    <source>
        <dbReference type="Proteomes" id="UP000184604"/>
    </source>
</evidence>
<dbReference type="CDD" id="cd00130">
    <property type="entry name" value="PAS"/>
    <property type="match status" value="1"/>
</dbReference>
<dbReference type="GO" id="GO:1902201">
    <property type="term" value="P:negative regulation of bacterial-type flagellum-dependent cell motility"/>
    <property type="evidence" value="ECO:0007669"/>
    <property type="project" value="TreeGrafter"/>
</dbReference>
<proteinExistence type="predicted"/>
<dbReference type="InterPro" id="IPR029787">
    <property type="entry name" value="Nucleotide_cyclase"/>
</dbReference>
<sequence length="511" mass="59485">MLNYVIFLIMFLTAFIAAQLAIYIFYNRKKIYLKGFLGLILSVFTYSLFYSFELISPDLNYMKLLAAVQYIGILSIPAFWVIMALEYTNKSKYVNVKLYIIIFCLPVILVILNFTNEYHHLFYRNYSAAIVYSLSIANISPGIGYIMSTIYINLMSLLGNILYIEFFIKNNVYRKRSFTIMITSFIPWIGYWIYMSGIMPIKIDIVPVFMAILCLFYVKALSKNNIFETAVIARHIIFDNIKEFVIVLDMNNKIIDINKTTEQFFNKEASIIIGQDIAKALEDFTAITKYLKDNKEVTFDFEMKTDDKQHYFRGEITFINNDGKVVILKDNTEQILMIKRLQYYATMDILTEVYNRNHFYSVANERILYCIKNNQPISLVMVDLDKFKNINDTYGHSAGDLILKNVIAICKTCLGKNHTIGRYGGEEFLIILEKFEEEQILEIVEKIRVKIMNFNNIYEGKIIKVTCSFGIFTSIGLTDLNEMIRNADEALYKSKNEGRNRISIKNKNISI</sequence>
<dbReference type="NCBIfam" id="TIGR00254">
    <property type="entry name" value="GGDEF"/>
    <property type="match status" value="1"/>
</dbReference>
<dbReference type="FunFam" id="3.30.70.270:FF:000001">
    <property type="entry name" value="Diguanylate cyclase domain protein"/>
    <property type="match status" value="1"/>
</dbReference>
<protein>
    <submittedName>
        <fullName evidence="3">Sensor domain-containing diguanylate cyclase</fullName>
    </submittedName>
</protein>